<feature type="domain" description="GGDEF" evidence="3">
    <location>
        <begin position="511"/>
        <end position="645"/>
    </location>
</feature>
<gene>
    <name evidence="4" type="ORF">DWW02_17375</name>
</gene>
<evidence type="ECO:0000259" key="3">
    <source>
        <dbReference type="PROSITE" id="PS50887"/>
    </source>
</evidence>
<protein>
    <submittedName>
        <fullName evidence="4">Sensor domain-containing diguanylate cyclase</fullName>
    </submittedName>
</protein>
<feature type="transmembrane region" description="Helical" evidence="2">
    <location>
        <begin position="296"/>
        <end position="322"/>
    </location>
</feature>
<organism evidence="4 5">
    <name type="scientific">Enterocloster bolteae</name>
    <dbReference type="NCBI Taxonomy" id="208479"/>
    <lineage>
        <taxon>Bacteria</taxon>
        <taxon>Bacillati</taxon>
        <taxon>Bacillota</taxon>
        <taxon>Clostridia</taxon>
        <taxon>Lachnospirales</taxon>
        <taxon>Lachnospiraceae</taxon>
        <taxon>Enterocloster</taxon>
    </lineage>
</organism>
<feature type="coiled-coil region" evidence="1">
    <location>
        <begin position="608"/>
        <end position="638"/>
    </location>
</feature>
<keyword evidence="1" id="KW-0175">Coiled coil</keyword>
<dbReference type="SMART" id="SM00267">
    <property type="entry name" value="GGDEF"/>
    <property type="match status" value="1"/>
</dbReference>
<sequence>MKKRLLSNRVRNAILMAILLQSVIFGFGLMVTGTFSGTANRPYKVMESQVAEKDSLISGYMNNSLLIANTMEKELAKIKDDRKIHDRLIDNLNHASSVDGVFYLDLDQKEAVIYRDGEPQIFSSAYGDIYCVVGSSKSEYPIALSKDWSPKLTPQEWAKAELFWTERTKGGKWFFDDNRLYYVISQEVYGSRRMMGFQISGEVLDSYLGLDNPPYKGMQVLLMTDEKILYSRDKAFIGTDYDYREDGGRISLTYNGASYDGVRSILQVYGHMEGGSVYVGAVCYHSELAELSRSTIVMVAGVYLLSIVIAIIFSYIAIWMVLKPIKKLQEDITCQNPEEVHFRESGIEEIDRIHQALNDMAAKLEQSYSRYSFTLESAGEKVGSFEYQEGGSRVKLSSSILQLLDIGSDRMGSDGCLDYDVWEDILGGLERVMELEDGFSYTDRACNTRAVSIRQRHEEHGVFGIVIDKTDAYMEILRLRNISQHDQLTGLYNASYLKKEGQKILDGNRSRVNALVFCDLDNLKFVNDNYGHEMGDHYLKAMADLLTGIAFGEQCMAVRLSGDEFVLFFYGYSDRKTIEDKVRSGYEGRSSIQLPDGTSRRINASIGLAFAQRESERMEDLINRADRAMYRVKRTEKNGIAIYDKTDEAGPV</sequence>
<accession>A0A412Z3E2</accession>
<evidence type="ECO:0000256" key="2">
    <source>
        <dbReference type="SAM" id="Phobius"/>
    </source>
</evidence>
<keyword evidence="2" id="KW-0472">Membrane</keyword>
<dbReference type="Proteomes" id="UP000284543">
    <property type="component" value="Unassembled WGS sequence"/>
</dbReference>
<dbReference type="NCBIfam" id="TIGR00254">
    <property type="entry name" value="GGDEF"/>
    <property type="match status" value="1"/>
</dbReference>
<dbReference type="PROSITE" id="PS50887">
    <property type="entry name" value="GGDEF"/>
    <property type="match status" value="1"/>
</dbReference>
<dbReference type="Pfam" id="PF00990">
    <property type="entry name" value="GGDEF"/>
    <property type="match status" value="1"/>
</dbReference>
<reference evidence="4 5" key="1">
    <citation type="submission" date="2018-08" db="EMBL/GenBank/DDBJ databases">
        <title>A genome reference for cultivated species of the human gut microbiota.</title>
        <authorList>
            <person name="Zou Y."/>
            <person name="Xue W."/>
            <person name="Luo G."/>
        </authorList>
    </citation>
    <scope>NUCLEOTIDE SEQUENCE [LARGE SCALE GENOMIC DNA]</scope>
    <source>
        <strain evidence="4 5">AF14-18</strain>
    </source>
</reference>
<dbReference type="EMBL" id="QRZM01000007">
    <property type="protein sequence ID" value="RGV74434.1"/>
    <property type="molecule type" value="Genomic_DNA"/>
</dbReference>
<dbReference type="PANTHER" id="PTHR44757:SF2">
    <property type="entry name" value="BIOFILM ARCHITECTURE MAINTENANCE PROTEIN MBAA"/>
    <property type="match status" value="1"/>
</dbReference>
<dbReference type="InterPro" id="IPR000160">
    <property type="entry name" value="GGDEF_dom"/>
</dbReference>
<dbReference type="InterPro" id="IPR029787">
    <property type="entry name" value="Nucleotide_cyclase"/>
</dbReference>
<dbReference type="RefSeq" id="WP_118019031.1">
    <property type="nucleotide sequence ID" value="NZ_CATYQV010000006.1"/>
</dbReference>
<name>A0A412Z3E2_9FIRM</name>
<dbReference type="InterPro" id="IPR052155">
    <property type="entry name" value="Biofilm_reg_signaling"/>
</dbReference>
<keyword evidence="2" id="KW-0812">Transmembrane</keyword>
<dbReference type="SUPFAM" id="SSF55073">
    <property type="entry name" value="Nucleotide cyclase"/>
    <property type="match status" value="1"/>
</dbReference>
<comment type="caution">
    <text evidence="4">The sequence shown here is derived from an EMBL/GenBank/DDBJ whole genome shotgun (WGS) entry which is preliminary data.</text>
</comment>
<feature type="transmembrane region" description="Helical" evidence="2">
    <location>
        <begin position="12"/>
        <end position="35"/>
    </location>
</feature>
<proteinExistence type="predicted"/>
<dbReference type="PANTHER" id="PTHR44757">
    <property type="entry name" value="DIGUANYLATE CYCLASE DGCP"/>
    <property type="match status" value="1"/>
</dbReference>
<keyword evidence="2" id="KW-1133">Transmembrane helix</keyword>
<dbReference type="AlphaFoldDB" id="A0A412Z3E2"/>
<evidence type="ECO:0000256" key="1">
    <source>
        <dbReference type="SAM" id="Coils"/>
    </source>
</evidence>
<dbReference type="InterPro" id="IPR043128">
    <property type="entry name" value="Rev_trsase/Diguanyl_cyclase"/>
</dbReference>
<evidence type="ECO:0000313" key="4">
    <source>
        <dbReference type="EMBL" id="RGV74434.1"/>
    </source>
</evidence>
<dbReference type="Gene3D" id="3.30.70.270">
    <property type="match status" value="1"/>
</dbReference>
<evidence type="ECO:0000313" key="5">
    <source>
        <dbReference type="Proteomes" id="UP000284543"/>
    </source>
</evidence>
<dbReference type="CDD" id="cd01949">
    <property type="entry name" value="GGDEF"/>
    <property type="match status" value="1"/>
</dbReference>